<evidence type="ECO:0000256" key="2">
    <source>
        <dbReference type="ARBA" id="ARBA00007161"/>
    </source>
</evidence>
<dbReference type="GO" id="GO:0072659">
    <property type="term" value="P:protein localization to plasma membrane"/>
    <property type="evidence" value="ECO:0007669"/>
    <property type="project" value="TreeGrafter"/>
</dbReference>
<feature type="coiled-coil region" evidence="5">
    <location>
        <begin position="196"/>
        <end position="274"/>
    </location>
</feature>
<protein>
    <recommendedName>
        <fullName evidence="6">Band 7 domain-containing protein</fullName>
    </recommendedName>
</protein>
<proteinExistence type="inferred from homology"/>
<dbReference type="GO" id="GO:0016600">
    <property type="term" value="C:flotillin complex"/>
    <property type="evidence" value="ECO:0007669"/>
    <property type="project" value="TreeGrafter"/>
</dbReference>
<comment type="similarity">
    <text evidence="2 4">Belongs to the band 7/mec-2 family. Flotillin subfamily.</text>
</comment>
<accession>A0A9W7BB55</accession>
<evidence type="ECO:0000259" key="6">
    <source>
        <dbReference type="Pfam" id="PF01145"/>
    </source>
</evidence>
<gene>
    <name evidence="7" type="ORF">TL16_g09935</name>
</gene>
<dbReference type="CDD" id="cd03399">
    <property type="entry name" value="SPFH_flotillin"/>
    <property type="match status" value="1"/>
</dbReference>
<feature type="domain" description="Band 7" evidence="6">
    <location>
        <begin position="25"/>
        <end position="133"/>
    </location>
</feature>
<keyword evidence="3" id="KW-0472">Membrane</keyword>
<evidence type="ECO:0000256" key="4">
    <source>
        <dbReference type="RuleBase" id="RU366054"/>
    </source>
</evidence>
<evidence type="ECO:0000313" key="7">
    <source>
        <dbReference type="EMBL" id="GMH84472.1"/>
    </source>
</evidence>
<dbReference type="EMBL" id="BLQM01000344">
    <property type="protein sequence ID" value="GMH84472.1"/>
    <property type="molecule type" value="Genomic_DNA"/>
</dbReference>
<dbReference type="InterPro" id="IPR027705">
    <property type="entry name" value="Flotillin_fam"/>
</dbReference>
<comment type="subcellular location">
    <subcellularLocation>
        <location evidence="1">Membrane</location>
    </subcellularLocation>
</comment>
<evidence type="ECO:0000256" key="5">
    <source>
        <dbReference type="SAM" id="Coils"/>
    </source>
</evidence>
<name>A0A9W7BB55_9STRA</name>
<dbReference type="GO" id="GO:0002020">
    <property type="term" value="F:protease binding"/>
    <property type="evidence" value="ECO:0007669"/>
    <property type="project" value="TreeGrafter"/>
</dbReference>
<dbReference type="PANTHER" id="PTHR13806">
    <property type="entry name" value="FLOTILLIN-RELATED"/>
    <property type="match status" value="1"/>
</dbReference>
<dbReference type="InterPro" id="IPR001107">
    <property type="entry name" value="Band_7"/>
</dbReference>
<comment type="caution">
    <text evidence="7">The sequence shown here is derived from an EMBL/GenBank/DDBJ whole genome shotgun (WGS) entry which is preliminary data.</text>
</comment>
<dbReference type="Pfam" id="PF01145">
    <property type="entry name" value="Band_7"/>
    <property type="match status" value="1"/>
</dbReference>
<evidence type="ECO:0000256" key="1">
    <source>
        <dbReference type="ARBA" id="ARBA00004370"/>
    </source>
</evidence>
<dbReference type="SUPFAM" id="SSF117892">
    <property type="entry name" value="Band 7/SPFH domain"/>
    <property type="match status" value="1"/>
</dbReference>
<reference evidence="8" key="1">
    <citation type="journal article" date="2023" name="Commun. Biol.">
        <title>Genome analysis of Parmales, the sister group of diatoms, reveals the evolutionary specialization of diatoms from phago-mixotrophs to photoautotrophs.</title>
        <authorList>
            <person name="Ban H."/>
            <person name="Sato S."/>
            <person name="Yoshikawa S."/>
            <person name="Yamada K."/>
            <person name="Nakamura Y."/>
            <person name="Ichinomiya M."/>
            <person name="Sato N."/>
            <person name="Blanc-Mathieu R."/>
            <person name="Endo H."/>
            <person name="Kuwata A."/>
            <person name="Ogata H."/>
        </authorList>
    </citation>
    <scope>NUCLEOTIDE SEQUENCE [LARGE SCALE GENOMIC DNA]</scope>
</reference>
<keyword evidence="5" id="KW-0175">Coiled coil</keyword>
<evidence type="ECO:0000256" key="3">
    <source>
        <dbReference type="ARBA" id="ARBA00023136"/>
    </source>
</evidence>
<dbReference type="InterPro" id="IPR036013">
    <property type="entry name" value="Band_7/SPFH_dom_sf"/>
</dbReference>
<evidence type="ECO:0000313" key="8">
    <source>
        <dbReference type="Proteomes" id="UP001162640"/>
    </source>
</evidence>
<sequence>MTVKGICQVKVKTTKHDEQGTLEPDKDNIRLAAQHFLGQPEAEIAEALQLTMEGHQRQVLGTLTVEEIYKDREAFASKVMEGVMSDLHGMGYEIVSYTVIDVKDGNGYMEALGATQTALVKREAAEGVSRNEAEQRKKVAEYKAHADIVESQQSSAAVIEVNARKAEAQIAVNMQKQQQSDSEKLLELKKAQNAAEVNREREIATAQGQIEKAKQNQVVKREQTQQEVEEAIVRLKVAEQQALQAQEEAKGISLAELVEKRNRAEAVKVEAEAEASKITMYANAEASKIDAIGKSEAAAIEAKGMAEAKVLKEKNQTFQYMGEAGLASLIVERLPEIAHNIAAPLAQTEKMIFISQDSATGSKVTNDIIKTIATMPDAVESLTGIDLKGAIARAIDAIGKSEAAAIEAKGMAEAKVLKEKNQTFQYMGEAGLASLIVERLPEIAHNIAAPLAQTEKMIFISQDSATGSKVTNDIIKTIATMPDAVESLTGIDLKGAIARAVQQNPSKMAM</sequence>
<dbReference type="GO" id="GO:0031410">
    <property type="term" value="C:cytoplasmic vesicle"/>
    <property type="evidence" value="ECO:0007669"/>
    <property type="project" value="TreeGrafter"/>
</dbReference>
<organism evidence="7 8">
    <name type="scientific">Triparma laevis f. inornata</name>
    <dbReference type="NCBI Taxonomy" id="1714386"/>
    <lineage>
        <taxon>Eukaryota</taxon>
        <taxon>Sar</taxon>
        <taxon>Stramenopiles</taxon>
        <taxon>Ochrophyta</taxon>
        <taxon>Bolidophyceae</taxon>
        <taxon>Parmales</taxon>
        <taxon>Triparmaceae</taxon>
        <taxon>Triparma</taxon>
    </lineage>
</organism>
<dbReference type="PANTHER" id="PTHR13806:SF46">
    <property type="entry name" value="FLOTILLIN-1-RELATED"/>
    <property type="match status" value="1"/>
</dbReference>
<dbReference type="Proteomes" id="UP001162640">
    <property type="component" value="Unassembled WGS sequence"/>
</dbReference>
<dbReference type="AlphaFoldDB" id="A0A9W7BB55"/>
<dbReference type="Gene3D" id="3.30.479.30">
    <property type="entry name" value="Band 7 domain"/>
    <property type="match status" value="1"/>
</dbReference>